<dbReference type="RefSeq" id="WP_260726811.1">
    <property type="nucleotide sequence ID" value="NZ_BAAABS010000073.1"/>
</dbReference>
<dbReference type="Proteomes" id="UP001058271">
    <property type="component" value="Chromosome"/>
</dbReference>
<sequence length="86" mass="9386">MVNADAAGLERRLNAGEWLTPGEAAKLLGVSRSKMHLMLVKGQIRTVNKPASRHRTCNPADVRRELNALRQAKAAQEEPGEGQSAR</sequence>
<organism evidence="1 2">
    <name type="scientific">Dactylosporangium roseum</name>
    <dbReference type="NCBI Taxonomy" id="47989"/>
    <lineage>
        <taxon>Bacteria</taxon>
        <taxon>Bacillati</taxon>
        <taxon>Actinomycetota</taxon>
        <taxon>Actinomycetes</taxon>
        <taxon>Micromonosporales</taxon>
        <taxon>Micromonosporaceae</taxon>
        <taxon>Dactylosporangium</taxon>
    </lineage>
</organism>
<protein>
    <submittedName>
        <fullName evidence="1">Helix-turn-helix domain-containing protein</fullName>
    </submittedName>
</protein>
<keyword evidence="2" id="KW-1185">Reference proteome</keyword>
<proteinExistence type="predicted"/>
<dbReference type="EMBL" id="CP073721">
    <property type="protein sequence ID" value="UWZ37454.1"/>
    <property type="molecule type" value="Genomic_DNA"/>
</dbReference>
<accession>A0ABY5ZAQ2</accession>
<evidence type="ECO:0000313" key="2">
    <source>
        <dbReference type="Proteomes" id="UP001058271"/>
    </source>
</evidence>
<gene>
    <name evidence="1" type="ORF">Drose_04015</name>
</gene>
<evidence type="ECO:0000313" key="1">
    <source>
        <dbReference type="EMBL" id="UWZ37454.1"/>
    </source>
</evidence>
<reference evidence="1" key="1">
    <citation type="submission" date="2021-04" db="EMBL/GenBank/DDBJ databases">
        <title>Biosynthetic gene clusters of Dactylosporangioum roseum.</title>
        <authorList>
            <person name="Hartkoorn R.C."/>
            <person name="Beaudoing E."/>
            <person name="Hot D."/>
            <person name="Moureu S."/>
        </authorList>
    </citation>
    <scope>NUCLEOTIDE SEQUENCE</scope>
    <source>
        <strain evidence="1">NRRL B-16295</strain>
    </source>
</reference>
<name>A0ABY5ZAQ2_9ACTN</name>